<evidence type="ECO:0000256" key="4">
    <source>
        <dbReference type="ARBA" id="ARBA00022692"/>
    </source>
</evidence>
<comment type="subcellular location">
    <subcellularLocation>
        <location evidence="1">Membrane</location>
        <topology evidence="1">Multi-pass membrane protein</topology>
    </subcellularLocation>
</comment>
<dbReference type="AlphaFoldDB" id="A0A1Y3BUD5"/>
<evidence type="ECO:0000256" key="1">
    <source>
        <dbReference type="ARBA" id="ARBA00004141"/>
    </source>
</evidence>
<name>A0A1Y3BUD5_EURMA</name>
<evidence type="ECO:0000256" key="2">
    <source>
        <dbReference type="ARBA" id="ARBA00006175"/>
    </source>
</evidence>
<protein>
    <recommendedName>
        <fullName evidence="11">Aquaporin-like protein</fullName>
    </recommendedName>
</protein>
<comment type="caution">
    <text evidence="9">The sequence shown here is derived from an EMBL/GenBank/DDBJ whole genome shotgun (WGS) entry which is preliminary data.</text>
</comment>
<dbReference type="Gene3D" id="1.20.1080.10">
    <property type="entry name" value="Glycerol uptake facilitator protein"/>
    <property type="match status" value="1"/>
</dbReference>
<keyword evidence="10" id="KW-1185">Reference proteome</keyword>
<dbReference type="Proteomes" id="UP000194236">
    <property type="component" value="Unassembled WGS sequence"/>
</dbReference>
<comment type="similarity">
    <text evidence="2">Belongs to the MIP/aquaporin (TC 1.A.8) family.</text>
</comment>
<feature type="non-terminal residue" evidence="9">
    <location>
        <position position="1"/>
    </location>
</feature>
<accession>A0A1Y3BUD5</accession>
<feature type="transmembrane region" description="Helical" evidence="8">
    <location>
        <begin position="61"/>
        <end position="82"/>
    </location>
</feature>
<organism evidence="9 10">
    <name type="scientific">Euroglyphus maynei</name>
    <name type="common">Mayne's house dust mite</name>
    <dbReference type="NCBI Taxonomy" id="6958"/>
    <lineage>
        <taxon>Eukaryota</taxon>
        <taxon>Metazoa</taxon>
        <taxon>Ecdysozoa</taxon>
        <taxon>Arthropoda</taxon>
        <taxon>Chelicerata</taxon>
        <taxon>Arachnida</taxon>
        <taxon>Acari</taxon>
        <taxon>Acariformes</taxon>
        <taxon>Sarcoptiformes</taxon>
        <taxon>Astigmata</taxon>
        <taxon>Psoroptidia</taxon>
        <taxon>Analgoidea</taxon>
        <taxon>Pyroglyphidae</taxon>
        <taxon>Pyroglyphinae</taxon>
        <taxon>Euroglyphus</taxon>
    </lineage>
</organism>
<keyword evidence="4 8" id="KW-0812">Transmembrane</keyword>
<dbReference type="GO" id="GO:0015250">
    <property type="term" value="F:water channel activity"/>
    <property type="evidence" value="ECO:0007669"/>
    <property type="project" value="TreeGrafter"/>
</dbReference>
<dbReference type="InterPro" id="IPR023271">
    <property type="entry name" value="Aquaporin-like"/>
</dbReference>
<dbReference type="InterPro" id="IPR050363">
    <property type="entry name" value="MIP/Aquaporin"/>
</dbReference>
<evidence type="ECO:0000256" key="5">
    <source>
        <dbReference type="ARBA" id="ARBA00022989"/>
    </source>
</evidence>
<evidence type="ECO:0008006" key="11">
    <source>
        <dbReference type="Google" id="ProtNLM"/>
    </source>
</evidence>
<evidence type="ECO:0000256" key="3">
    <source>
        <dbReference type="ARBA" id="ARBA00022448"/>
    </source>
</evidence>
<proteinExistence type="inferred from homology"/>
<evidence type="ECO:0000256" key="7">
    <source>
        <dbReference type="ARBA" id="ARBA00045280"/>
    </source>
</evidence>
<dbReference type="OrthoDB" id="3222at2759"/>
<dbReference type="InterPro" id="IPR000425">
    <property type="entry name" value="MIP"/>
</dbReference>
<feature type="transmembrane region" description="Helical" evidence="8">
    <location>
        <begin position="12"/>
        <end position="33"/>
    </location>
</feature>
<evidence type="ECO:0000256" key="8">
    <source>
        <dbReference type="SAM" id="Phobius"/>
    </source>
</evidence>
<keyword evidence="3" id="KW-0813">Transport</keyword>
<sequence length="99" mass="10854">RNLNTPKPLIPIALFVLLAGLITAFGLNCGPALNPARDIPARLFAWMIGYGSEVWSPHSHLYWLIGGLIAPHIGGILGTWIYHLGLGLHLDDEQVCKYL</sequence>
<evidence type="ECO:0000313" key="9">
    <source>
        <dbReference type="EMBL" id="OTF83677.1"/>
    </source>
</evidence>
<dbReference type="Pfam" id="PF00230">
    <property type="entry name" value="MIP"/>
    <property type="match status" value="1"/>
</dbReference>
<dbReference type="EMBL" id="MUJZ01002614">
    <property type="protein sequence ID" value="OTF83677.1"/>
    <property type="molecule type" value="Genomic_DNA"/>
</dbReference>
<comment type="function">
    <text evidence="7">Aquaglyceroporin that may modulate the water content and osmolytes during anhydrobiosis.</text>
</comment>
<dbReference type="GO" id="GO:0015254">
    <property type="term" value="F:glycerol channel activity"/>
    <property type="evidence" value="ECO:0007669"/>
    <property type="project" value="TreeGrafter"/>
</dbReference>
<dbReference type="GO" id="GO:0016323">
    <property type="term" value="C:basolateral plasma membrane"/>
    <property type="evidence" value="ECO:0007669"/>
    <property type="project" value="TreeGrafter"/>
</dbReference>
<dbReference type="PANTHER" id="PTHR43829:SF9">
    <property type="entry name" value="AQUAPORIN-9"/>
    <property type="match status" value="1"/>
</dbReference>
<dbReference type="SUPFAM" id="SSF81338">
    <property type="entry name" value="Aquaporin-like"/>
    <property type="match status" value="1"/>
</dbReference>
<keyword evidence="6 8" id="KW-0472">Membrane</keyword>
<reference evidence="9 10" key="1">
    <citation type="submission" date="2017-03" db="EMBL/GenBank/DDBJ databases">
        <title>Genome Survey of Euroglyphus maynei.</title>
        <authorList>
            <person name="Arlian L.G."/>
            <person name="Morgan M.S."/>
            <person name="Rider S.D."/>
        </authorList>
    </citation>
    <scope>NUCLEOTIDE SEQUENCE [LARGE SCALE GENOMIC DNA]</scope>
    <source>
        <strain evidence="9">Arlian Lab</strain>
        <tissue evidence="9">Whole body</tissue>
    </source>
</reference>
<dbReference type="PANTHER" id="PTHR43829">
    <property type="entry name" value="AQUAPORIN OR AQUAGLYCEROPORIN RELATED"/>
    <property type="match status" value="1"/>
</dbReference>
<evidence type="ECO:0000313" key="10">
    <source>
        <dbReference type="Proteomes" id="UP000194236"/>
    </source>
</evidence>
<gene>
    <name evidence="9" type="ORF">BLA29_014935</name>
</gene>
<evidence type="ECO:0000256" key="6">
    <source>
        <dbReference type="ARBA" id="ARBA00023136"/>
    </source>
</evidence>
<keyword evidence="5 8" id="KW-1133">Transmembrane helix</keyword>